<evidence type="ECO:0000256" key="8">
    <source>
        <dbReference type="ARBA" id="ARBA00023053"/>
    </source>
</evidence>
<evidence type="ECO:0000256" key="9">
    <source>
        <dbReference type="ARBA" id="ARBA00023065"/>
    </source>
</evidence>
<name>A0A1R3XBD6_9BACT</name>
<dbReference type="GO" id="GO:0015293">
    <property type="term" value="F:symporter activity"/>
    <property type="evidence" value="ECO:0007669"/>
    <property type="project" value="UniProtKB-KW"/>
</dbReference>
<dbReference type="EMBL" id="FTPP01000002">
    <property type="protein sequence ID" value="SIT88616.1"/>
    <property type="molecule type" value="Genomic_DNA"/>
</dbReference>
<proteinExistence type="inferred from homology"/>
<organism evidence="15 16">
    <name type="scientific">Pontibacter indicus</name>
    <dbReference type="NCBI Taxonomy" id="1317125"/>
    <lineage>
        <taxon>Bacteria</taxon>
        <taxon>Pseudomonadati</taxon>
        <taxon>Bacteroidota</taxon>
        <taxon>Cytophagia</taxon>
        <taxon>Cytophagales</taxon>
        <taxon>Hymenobacteraceae</taxon>
        <taxon>Pontibacter</taxon>
    </lineage>
</organism>
<feature type="transmembrane region" description="Helical" evidence="14">
    <location>
        <begin position="277"/>
        <end position="301"/>
    </location>
</feature>
<keyword evidence="10 14" id="KW-0472">Membrane</keyword>
<feature type="transmembrane region" description="Helical" evidence="14">
    <location>
        <begin position="415"/>
        <end position="432"/>
    </location>
</feature>
<evidence type="ECO:0000256" key="5">
    <source>
        <dbReference type="ARBA" id="ARBA00022692"/>
    </source>
</evidence>
<keyword evidence="9" id="KW-0406">Ion transport</keyword>
<keyword evidence="11" id="KW-0739">Sodium transport</keyword>
<feature type="transmembrane region" description="Helical" evidence="14">
    <location>
        <begin position="244"/>
        <end position="265"/>
    </location>
</feature>
<evidence type="ECO:0000256" key="11">
    <source>
        <dbReference type="ARBA" id="ARBA00023201"/>
    </source>
</evidence>
<evidence type="ECO:0000256" key="4">
    <source>
        <dbReference type="ARBA" id="ARBA00022475"/>
    </source>
</evidence>
<feature type="transmembrane region" description="Helical" evidence="14">
    <location>
        <begin position="437"/>
        <end position="459"/>
    </location>
</feature>
<evidence type="ECO:0000256" key="10">
    <source>
        <dbReference type="ARBA" id="ARBA00023136"/>
    </source>
</evidence>
<dbReference type="OrthoDB" id="1400010at2"/>
<evidence type="ECO:0000256" key="12">
    <source>
        <dbReference type="ARBA" id="ARBA00033708"/>
    </source>
</evidence>
<dbReference type="PROSITE" id="PS50283">
    <property type="entry name" value="NA_SOLUT_SYMP_3"/>
    <property type="match status" value="1"/>
</dbReference>
<dbReference type="Proteomes" id="UP000187181">
    <property type="component" value="Unassembled WGS sequence"/>
</dbReference>
<evidence type="ECO:0000313" key="15">
    <source>
        <dbReference type="EMBL" id="SIT88616.1"/>
    </source>
</evidence>
<dbReference type="Pfam" id="PF00474">
    <property type="entry name" value="SSF"/>
    <property type="match status" value="1"/>
</dbReference>
<feature type="transmembrane region" description="Helical" evidence="14">
    <location>
        <begin position="331"/>
        <end position="353"/>
    </location>
</feature>
<dbReference type="GO" id="GO:0006814">
    <property type="term" value="P:sodium ion transport"/>
    <property type="evidence" value="ECO:0007669"/>
    <property type="project" value="UniProtKB-KW"/>
</dbReference>
<accession>A0A1R3XBD6</accession>
<dbReference type="InterPro" id="IPR050277">
    <property type="entry name" value="Sodium:Solute_Symporter"/>
</dbReference>
<keyword evidence="5 14" id="KW-0812">Transmembrane</keyword>
<feature type="transmembrane region" description="Helical" evidence="14">
    <location>
        <begin position="41"/>
        <end position="69"/>
    </location>
</feature>
<dbReference type="InterPro" id="IPR001734">
    <property type="entry name" value="Na/solute_symporter"/>
</dbReference>
<evidence type="ECO:0000256" key="6">
    <source>
        <dbReference type="ARBA" id="ARBA00022847"/>
    </source>
</evidence>
<dbReference type="PANTHER" id="PTHR48086:SF3">
    <property type="entry name" value="SODIUM_PROLINE SYMPORTER"/>
    <property type="match status" value="1"/>
</dbReference>
<comment type="similarity">
    <text evidence="2 13">Belongs to the sodium:solute symporter (SSF) (TC 2.A.21) family.</text>
</comment>
<feature type="transmembrane region" description="Helical" evidence="14">
    <location>
        <begin position="129"/>
        <end position="152"/>
    </location>
</feature>
<evidence type="ECO:0000256" key="13">
    <source>
        <dbReference type="RuleBase" id="RU362091"/>
    </source>
</evidence>
<feature type="transmembrane region" description="Helical" evidence="14">
    <location>
        <begin position="12"/>
        <end position="29"/>
    </location>
</feature>
<dbReference type="PANTHER" id="PTHR48086">
    <property type="entry name" value="SODIUM/PROLINE SYMPORTER-RELATED"/>
    <property type="match status" value="1"/>
</dbReference>
<feature type="transmembrane region" description="Helical" evidence="14">
    <location>
        <begin position="164"/>
        <end position="180"/>
    </location>
</feature>
<comment type="catalytic activity">
    <reaction evidence="12">
        <text>L-proline(in) + Na(+)(in) = L-proline(out) + Na(+)(out)</text>
        <dbReference type="Rhea" id="RHEA:28967"/>
        <dbReference type="ChEBI" id="CHEBI:29101"/>
        <dbReference type="ChEBI" id="CHEBI:60039"/>
    </reaction>
</comment>
<feature type="transmembrane region" description="Helical" evidence="14">
    <location>
        <begin position="75"/>
        <end position="100"/>
    </location>
</feature>
<dbReference type="RefSeq" id="WP_076668196.1">
    <property type="nucleotide sequence ID" value="NZ_FTPP01000002.1"/>
</dbReference>
<gene>
    <name evidence="15" type="ORF">SAMN05444128_1877</name>
</gene>
<comment type="subcellular location">
    <subcellularLocation>
        <location evidence="1">Cell membrane</location>
        <topology evidence="1">Multi-pass membrane protein</topology>
    </subcellularLocation>
</comment>
<feature type="transmembrane region" description="Helical" evidence="14">
    <location>
        <begin position="373"/>
        <end position="395"/>
    </location>
</feature>
<feature type="transmembrane region" description="Helical" evidence="14">
    <location>
        <begin position="471"/>
        <end position="492"/>
    </location>
</feature>
<evidence type="ECO:0000256" key="1">
    <source>
        <dbReference type="ARBA" id="ARBA00004651"/>
    </source>
</evidence>
<evidence type="ECO:0000256" key="7">
    <source>
        <dbReference type="ARBA" id="ARBA00022989"/>
    </source>
</evidence>
<evidence type="ECO:0000256" key="2">
    <source>
        <dbReference type="ARBA" id="ARBA00006434"/>
    </source>
</evidence>
<dbReference type="STRING" id="1317125.SAMN05444128_1877"/>
<protein>
    <submittedName>
        <fullName evidence="15">Sodium/pantothenate symporter</fullName>
    </submittedName>
</protein>
<keyword evidence="16" id="KW-1185">Reference proteome</keyword>
<sequence length="518" mass="55663">MNSMASSELVIAGWVLVLAYAGIILFFVIRGALRIRSISDYALGSVAFSPLAVGLALAASMTSAATFIINPGFVALYGISGVISMAIALPAAALVSLVVLTKGFRKMGTAVKAQTMAQWMGLTYKSRGYATFFAFLSLLLITFIVLICVGLTKVMASVLNVNELYMCAGIVVFVFGYMMFGGANSMVYTNMIQAVLMLIVAFILLGSGYEHFSNGVHGFLDKLAAIDPLLVSTTNPESFLFRDYFEIIFCQVIIGIAIVCQPHIITKSLLLKNEKDVNLYLLTGILAQGLFFLVVFAGLYARLSFPDLTVNGQELSVDSIMSVYVVQEFPVYMGLLVLLGLISAGLSTLEGLIQSLSITITSDILTPIVGDSIATRGVVVNRIVIVVLAAVTIWLTFDQLQNPNLSVGIFAQNGVYAYFSAAFVPVLFGMFLRRVPLIAPVAASITSVIVHFSVYYGGLTTYMQAPVRNPGIAAALAILASVAVGLIFYYAFRKPATETATEDTSLLTEPTYESELKN</sequence>
<reference evidence="16" key="1">
    <citation type="submission" date="2017-01" db="EMBL/GenBank/DDBJ databases">
        <authorList>
            <person name="Varghese N."/>
            <person name="Submissions S."/>
        </authorList>
    </citation>
    <scope>NUCLEOTIDE SEQUENCE [LARGE SCALE GENOMIC DNA]</scope>
    <source>
        <strain evidence="16">LP100</strain>
    </source>
</reference>
<evidence type="ECO:0000313" key="16">
    <source>
        <dbReference type="Proteomes" id="UP000187181"/>
    </source>
</evidence>
<keyword evidence="4" id="KW-1003">Cell membrane</keyword>
<evidence type="ECO:0000256" key="3">
    <source>
        <dbReference type="ARBA" id="ARBA00022448"/>
    </source>
</evidence>
<keyword evidence="6" id="KW-0769">Symport</keyword>
<keyword evidence="7 14" id="KW-1133">Transmembrane helix</keyword>
<feature type="transmembrane region" description="Helical" evidence="14">
    <location>
        <begin position="187"/>
        <end position="209"/>
    </location>
</feature>
<dbReference type="InterPro" id="IPR038377">
    <property type="entry name" value="Na/Glc_symporter_sf"/>
</dbReference>
<dbReference type="AlphaFoldDB" id="A0A1R3XBD6"/>
<dbReference type="Gene3D" id="1.20.1730.10">
    <property type="entry name" value="Sodium/glucose cotransporter"/>
    <property type="match status" value="1"/>
</dbReference>
<keyword evidence="8" id="KW-0915">Sodium</keyword>
<dbReference type="GO" id="GO:0005886">
    <property type="term" value="C:plasma membrane"/>
    <property type="evidence" value="ECO:0007669"/>
    <property type="project" value="UniProtKB-SubCell"/>
</dbReference>
<keyword evidence="3" id="KW-0813">Transport</keyword>
<evidence type="ECO:0000256" key="14">
    <source>
        <dbReference type="SAM" id="Phobius"/>
    </source>
</evidence>